<comment type="subunit">
    <text evidence="2 5">Homopentamer.</text>
</comment>
<evidence type="ECO:0000256" key="3">
    <source>
        <dbReference type="ARBA" id="ARBA00023054"/>
    </source>
</evidence>
<comment type="subcellular location">
    <subcellularLocation>
        <location evidence="5">Secreted</location>
    </subcellularLocation>
    <subcellularLocation>
        <location evidence="5">Bacterial flagellum</location>
    </subcellularLocation>
</comment>
<dbReference type="InterPro" id="IPR003481">
    <property type="entry name" value="FliD_N"/>
</dbReference>
<sequence length="529" mass="58844">MRIGGIASGIDTESIIKQLMQVERQPLDRFSQKKQTLEWQRDSYREMNLKLRALEESAASIRLRSNLNTREATSSNTSMFTATANSSVENGTYNFRVNSIATKTTNISQNKITVAGDPPPTQFSASTTLDTQGASIGNVSAYHNSVFSISTYDANGVEKKAEITVDTSKSLNDMLKQINDSDIGVRAYYDSAFDKLVIERKETGTFNKQDGTNTNQVVFGGDTSFLNNVLHIHQGNEVGGKNADVEFQNPLFPTDTIQKESRSNSITIGGIAFSVKATTNGVFEQVTVTSNTDDAFNKIKAFVEKYNETIAEIQAKVNEPTYRDFPPLTDEQRQEISEREAELWDEKAKSGLLRRDQTLSSALTTMRNNIYTPVQTTGQFNQITQIGITTTNNFRAGGRLEIDETKLKAALAEDPDSVHQLFNNLPSTDLTNKALTESETGIIGRLRTSLKGVMDKVVDKAGNEYRTSQQFTIGKELTNVDKQITDFQRRLSQIEDRYWAQFTRMETAMNQANAQSSALMNQLGMGMSQ</sequence>
<comment type="function">
    <text evidence="5">Required for morphogenesis and for the elongation of the flagellar filament by facilitating polymerization of the flagellin monomers at the tip of growing filament. Forms a capping structure, which prevents flagellin subunits (transported through the central channel of the flagellum) from leaking out without polymerization at the distal end.</text>
</comment>
<comment type="similarity">
    <text evidence="1 5">Belongs to the FliD family.</text>
</comment>
<dbReference type="Pfam" id="PF02465">
    <property type="entry name" value="FliD_N"/>
    <property type="match status" value="1"/>
</dbReference>
<keyword evidence="3" id="KW-0175">Coiled coil</keyword>
<dbReference type="GO" id="GO:0005576">
    <property type="term" value="C:extracellular region"/>
    <property type="evidence" value="ECO:0007669"/>
    <property type="project" value="UniProtKB-SubCell"/>
</dbReference>
<dbReference type="NCBIfam" id="NF005833">
    <property type="entry name" value="PRK07737.1"/>
    <property type="match status" value="1"/>
</dbReference>
<gene>
    <name evidence="8" type="ORF">J7W16_02730</name>
</gene>
<organism evidence="8 9">
    <name type="scientific">Halalkalibacter suaedae</name>
    <dbReference type="NCBI Taxonomy" id="2822140"/>
    <lineage>
        <taxon>Bacteria</taxon>
        <taxon>Bacillati</taxon>
        <taxon>Bacillota</taxon>
        <taxon>Bacilli</taxon>
        <taxon>Bacillales</taxon>
        <taxon>Bacillaceae</taxon>
        <taxon>Halalkalibacter</taxon>
    </lineage>
</organism>
<reference evidence="8" key="1">
    <citation type="submission" date="2021-03" db="EMBL/GenBank/DDBJ databases">
        <title>Bacillus suaedae sp. nov., isolated from Suaeda aralocaspica.</title>
        <authorList>
            <person name="Lei R.F.R."/>
        </authorList>
    </citation>
    <scope>NUCLEOTIDE SEQUENCE</scope>
    <source>
        <strain evidence="8">YZJH907-2</strain>
    </source>
</reference>
<dbReference type="GO" id="GO:0009421">
    <property type="term" value="C:bacterial-type flagellum filament cap"/>
    <property type="evidence" value="ECO:0007669"/>
    <property type="project" value="InterPro"/>
</dbReference>
<dbReference type="PANTHER" id="PTHR30288:SF0">
    <property type="entry name" value="FLAGELLAR HOOK-ASSOCIATED PROTEIN 2"/>
    <property type="match status" value="1"/>
</dbReference>
<keyword evidence="8" id="KW-0966">Cell projection</keyword>
<dbReference type="RefSeq" id="WP_210595634.1">
    <property type="nucleotide sequence ID" value="NZ_JAGKSQ010000001.1"/>
</dbReference>
<keyword evidence="9" id="KW-1185">Reference proteome</keyword>
<feature type="domain" description="Flagellar hook-associated protein 2 C-terminal" evidence="7">
    <location>
        <begin position="248"/>
        <end position="514"/>
    </location>
</feature>
<keyword evidence="4 5" id="KW-0975">Bacterial flagellum</keyword>
<dbReference type="InterPro" id="IPR040026">
    <property type="entry name" value="FliD"/>
</dbReference>
<name>A0A940WTA2_9BACI</name>
<dbReference type="GO" id="GO:0071973">
    <property type="term" value="P:bacterial-type flagellum-dependent cell motility"/>
    <property type="evidence" value="ECO:0007669"/>
    <property type="project" value="TreeGrafter"/>
</dbReference>
<dbReference type="AlphaFoldDB" id="A0A940WTA2"/>
<dbReference type="InterPro" id="IPR010809">
    <property type="entry name" value="FliD_C"/>
</dbReference>
<dbReference type="PANTHER" id="PTHR30288">
    <property type="entry name" value="FLAGELLAR CAP/ASSEMBLY PROTEIN FLID"/>
    <property type="match status" value="1"/>
</dbReference>
<keyword evidence="8" id="KW-0282">Flagellum</keyword>
<dbReference type="GO" id="GO:0009424">
    <property type="term" value="C:bacterial-type flagellum hook"/>
    <property type="evidence" value="ECO:0007669"/>
    <property type="project" value="UniProtKB-UniRule"/>
</dbReference>
<evidence type="ECO:0000256" key="2">
    <source>
        <dbReference type="ARBA" id="ARBA00011255"/>
    </source>
</evidence>
<dbReference type="EMBL" id="JAGKSQ010000001">
    <property type="protein sequence ID" value="MBP3950032.1"/>
    <property type="molecule type" value="Genomic_DNA"/>
</dbReference>
<evidence type="ECO:0000313" key="8">
    <source>
        <dbReference type="EMBL" id="MBP3950032.1"/>
    </source>
</evidence>
<evidence type="ECO:0000256" key="5">
    <source>
        <dbReference type="RuleBase" id="RU362066"/>
    </source>
</evidence>
<dbReference type="Proteomes" id="UP000678228">
    <property type="component" value="Unassembled WGS sequence"/>
</dbReference>
<evidence type="ECO:0000256" key="1">
    <source>
        <dbReference type="ARBA" id="ARBA00009764"/>
    </source>
</evidence>
<keyword evidence="8" id="KW-0969">Cilium</keyword>
<keyword evidence="5" id="KW-0964">Secreted</keyword>
<evidence type="ECO:0000313" key="9">
    <source>
        <dbReference type="Proteomes" id="UP000678228"/>
    </source>
</evidence>
<evidence type="ECO:0000259" key="7">
    <source>
        <dbReference type="Pfam" id="PF07195"/>
    </source>
</evidence>
<dbReference type="GO" id="GO:0007155">
    <property type="term" value="P:cell adhesion"/>
    <property type="evidence" value="ECO:0007669"/>
    <property type="project" value="InterPro"/>
</dbReference>
<proteinExistence type="inferred from homology"/>
<evidence type="ECO:0000259" key="6">
    <source>
        <dbReference type="Pfam" id="PF02465"/>
    </source>
</evidence>
<comment type="caution">
    <text evidence="8">The sequence shown here is derived from an EMBL/GenBank/DDBJ whole genome shotgun (WGS) entry which is preliminary data.</text>
</comment>
<protein>
    <recommendedName>
        <fullName evidence="5">Flagellar hook-associated protein 2</fullName>
        <shortName evidence="5">HAP2</shortName>
    </recommendedName>
    <alternativeName>
        <fullName evidence="5">Flagellar cap protein</fullName>
    </alternativeName>
</protein>
<accession>A0A940WTA2</accession>
<feature type="domain" description="Flagellar hook-associated protein 2 N-terminal" evidence="6">
    <location>
        <begin position="8"/>
        <end position="103"/>
    </location>
</feature>
<dbReference type="Pfam" id="PF07195">
    <property type="entry name" value="FliD_C"/>
    <property type="match status" value="1"/>
</dbReference>
<evidence type="ECO:0000256" key="4">
    <source>
        <dbReference type="ARBA" id="ARBA00023143"/>
    </source>
</evidence>